<dbReference type="RefSeq" id="WP_070126627.1">
    <property type="nucleotide sequence ID" value="NZ_MDHN01000038.1"/>
</dbReference>
<organism evidence="2 3">
    <name type="scientific">Alteromonas confluentis</name>
    <dbReference type="NCBI Taxonomy" id="1656094"/>
    <lineage>
        <taxon>Bacteria</taxon>
        <taxon>Pseudomonadati</taxon>
        <taxon>Pseudomonadota</taxon>
        <taxon>Gammaproteobacteria</taxon>
        <taxon>Alteromonadales</taxon>
        <taxon>Alteromonadaceae</taxon>
        <taxon>Alteromonas/Salinimonas group</taxon>
        <taxon>Alteromonas</taxon>
    </lineage>
</organism>
<accession>A0A1E7Z7X3</accession>
<dbReference type="Proteomes" id="UP000175691">
    <property type="component" value="Unassembled WGS sequence"/>
</dbReference>
<dbReference type="Pfam" id="PF18734">
    <property type="entry name" value="HEPN_AbiU2"/>
    <property type="match status" value="1"/>
</dbReference>
<reference evidence="2 3" key="1">
    <citation type="submission" date="2016-08" db="EMBL/GenBank/DDBJ databases">
        <authorList>
            <person name="Seilhamer J.J."/>
        </authorList>
    </citation>
    <scope>NUCLEOTIDE SEQUENCE [LARGE SCALE GENOMIC DNA]</scope>
    <source>
        <strain evidence="2 3">KCTC 42603</strain>
    </source>
</reference>
<evidence type="ECO:0000313" key="2">
    <source>
        <dbReference type="EMBL" id="OFC69610.1"/>
    </source>
</evidence>
<comment type="caution">
    <text evidence="2">The sequence shown here is derived from an EMBL/GenBank/DDBJ whole genome shotgun (WGS) entry which is preliminary data.</text>
</comment>
<dbReference type="InterPro" id="IPR040704">
    <property type="entry name" value="HEPN_AbiU2"/>
</dbReference>
<gene>
    <name evidence="2" type="ORF">BFC18_17270</name>
</gene>
<evidence type="ECO:0000313" key="3">
    <source>
        <dbReference type="Proteomes" id="UP000175691"/>
    </source>
</evidence>
<proteinExistence type="predicted"/>
<protein>
    <recommendedName>
        <fullName evidence="1">HEPN AbiU2-like domain-containing protein</fullName>
    </recommendedName>
</protein>
<dbReference type="AlphaFoldDB" id="A0A1E7Z7X3"/>
<dbReference type="EMBL" id="MDHN01000038">
    <property type="protein sequence ID" value="OFC69610.1"/>
    <property type="molecule type" value="Genomic_DNA"/>
</dbReference>
<evidence type="ECO:0000259" key="1">
    <source>
        <dbReference type="Pfam" id="PF18734"/>
    </source>
</evidence>
<keyword evidence="3" id="KW-1185">Reference proteome</keyword>
<dbReference type="STRING" id="1656094.BFC18_17270"/>
<feature type="domain" description="HEPN AbiU2-like" evidence="1">
    <location>
        <begin position="35"/>
        <end position="190"/>
    </location>
</feature>
<name>A0A1E7Z7X3_9ALTE</name>
<sequence length="207" mass="23838">MVFSLAKEHDAVATSVFECGDYRTVTVKLQNILFNAKVHFRLWEELQKRRTEKHVNVINAGFSTFIIYTIQAHFKSLIVELHKLVEKRKDTYNLTSFIENAKIDPDASLNLVEECNDYLDKIKLTSKAIFILRNEVEAHSTMKRTPEESFNAAAITPHDINKFIQSSGYILNAIGSHFFQQKWTLNEIEEGQSVTKLYEAMEAYTVA</sequence>